<dbReference type="AlphaFoldDB" id="A0A399IND6"/>
<evidence type="ECO:0000313" key="1">
    <source>
        <dbReference type="EMBL" id="RII32952.1"/>
    </source>
</evidence>
<dbReference type="EMBL" id="QXDJ01000005">
    <property type="protein sequence ID" value="RII32952.1"/>
    <property type="molecule type" value="Genomic_DNA"/>
</dbReference>
<sequence length="280" mass="33176">MDMNFLFTHSDKAMHLLRKLMMSLTPYYKKEANISEYNQFVSIQLFTNLYATSESILFLVREYRVFDADILLRSVIEGSVKYIYLMNGDLETDSEIIKEYYDLIPEMQKLSEHRKAVEALELFKLYSVQKHPFETSILTEEEINLLQEKYPNKIRKSLEQKWGFGTLLKEIVKYDKKYESLFGLYYAYSLSSHFMHQDGEGIKMIYEGMRENAIKSNYELDKGHAVRIISNVLSLSVIRASEYLSKYNINDVKYIEKIKDILEFIDELEDVNHELVDKEF</sequence>
<protein>
    <submittedName>
        <fullName evidence="1">Uncharacterized protein</fullName>
    </submittedName>
</protein>
<organism evidence="1 2">
    <name type="scientific">Clostridium chromiireducens</name>
    <dbReference type="NCBI Taxonomy" id="225345"/>
    <lineage>
        <taxon>Bacteria</taxon>
        <taxon>Bacillati</taxon>
        <taxon>Bacillota</taxon>
        <taxon>Clostridia</taxon>
        <taxon>Eubacteriales</taxon>
        <taxon>Clostridiaceae</taxon>
        <taxon>Clostridium</taxon>
    </lineage>
</organism>
<dbReference type="Proteomes" id="UP000265930">
    <property type="component" value="Unassembled WGS sequence"/>
</dbReference>
<dbReference type="RefSeq" id="WP_119367642.1">
    <property type="nucleotide sequence ID" value="NZ_QXDJ01000005.1"/>
</dbReference>
<dbReference type="Pfam" id="PF18928">
    <property type="entry name" value="DUF5677"/>
    <property type="match status" value="1"/>
</dbReference>
<accession>A0A399IND6</accession>
<gene>
    <name evidence="1" type="ORF">D2A34_19135</name>
</gene>
<reference evidence="1 2" key="1">
    <citation type="submission" date="2018-08" db="EMBL/GenBank/DDBJ databases">
        <title>Genome of Clostridium chromiireducens C1, DSM12136.</title>
        <authorList>
            <person name="Xing M."/>
            <person name="Wei Y."/>
            <person name="Ang E.L."/>
            <person name="Zhao H."/>
            <person name="Zhang Y."/>
        </authorList>
    </citation>
    <scope>NUCLEOTIDE SEQUENCE [LARGE SCALE GENOMIC DNA]</scope>
    <source>
        <strain evidence="1 2">C1</strain>
    </source>
</reference>
<evidence type="ECO:0000313" key="2">
    <source>
        <dbReference type="Proteomes" id="UP000265930"/>
    </source>
</evidence>
<dbReference type="InterPro" id="IPR043733">
    <property type="entry name" value="DUF5677"/>
</dbReference>
<comment type="caution">
    <text evidence="1">The sequence shown here is derived from an EMBL/GenBank/DDBJ whole genome shotgun (WGS) entry which is preliminary data.</text>
</comment>
<proteinExistence type="predicted"/>
<name>A0A399IND6_9CLOT</name>